<proteinExistence type="predicted"/>
<feature type="non-terminal residue" evidence="1">
    <location>
        <position position="1"/>
    </location>
</feature>
<reference evidence="1 2" key="1">
    <citation type="submission" date="2018-08" db="EMBL/GenBank/DDBJ databases">
        <title>A genome reference for cultivated species of the human gut microbiota.</title>
        <authorList>
            <person name="Zou Y."/>
            <person name="Xue W."/>
            <person name="Luo G."/>
        </authorList>
    </citation>
    <scope>NUCLEOTIDE SEQUENCE [LARGE SCALE GENOMIC DNA]</scope>
    <source>
        <strain evidence="1 2">CF01-1</strain>
    </source>
</reference>
<evidence type="ECO:0000313" key="2">
    <source>
        <dbReference type="Proteomes" id="UP000284163"/>
    </source>
</evidence>
<organism evidence="1 2">
    <name type="scientific">Bifidobacterium pseudocatenulatum</name>
    <dbReference type="NCBI Taxonomy" id="28026"/>
    <lineage>
        <taxon>Bacteria</taxon>
        <taxon>Bacillati</taxon>
        <taxon>Actinomycetota</taxon>
        <taxon>Actinomycetes</taxon>
        <taxon>Bifidobacteriales</taxon>
        <taxon>Bifidobacteriaceae</taxon>
        <taxon>Bifidobacterium</taxon>
    </lineage>
</organism>
<gene>
    <name evidence="1" type="ORF">DXA22_10210</name>
</gene>
<comment type="caution">
    <text evidence="1">The sequence shown here is derived from an EMBL/GenBank/DDBJ whole genome shotgun (WGS) entry which is preliminary data.</text>
</comment>
<dbReference type="AlphaFoldDB" id="A0A413KAH3"/>
<sequence>TVKQITPDVISKWYFGEHEEGEWVFPRMCQRLKAIMDVLADHLGDIGMEDRWDNPHVAADGSIQCGCLLEFDGITAWRAHLAQAILEALSRISS</sequence>
<name>A0A413KAH3_BIFPS</name>
<accession>A0A413KAH3</accession>
<protein>
    <submittedName>
        <fullName evidence="1">Uncharacterized protein</fullName>
    </submittedName>
</protein>
<evidence type="ECO:0000313" key="1">
    <source>
        <dbReference type="EMBL" id="RGY74506.1"/>
    </source>
</evidence>
<dbReference type="EMBL" id="QSDK01000031">
    <property type="protein sequence ID" value="RGY74506.1"/>
    <property type="molecule type" value="Genomic_DNA"/>
</dbReference>
<dbReference type="Proteomes" id="UP000284163">
    <property type="component" value="Unassembled WGS sequence"/>
</dbReference>